<keyword evidence="1" id="KW-0472">Membrane</keyword>
<keyword evidence="1" id="KW-1133">Transmembrane helix</keyword>
<evidence type="ECO:0000313" key="3">
    <source>
        <dbReference type="Proteomes" id="UP000019229"/>
    </source>
</evidence>
<name>W5UTX9_9BACT</name>
<gene>
    <name evidence="2" type="ORF">MYB_01325</name>
</gene>
<evidence type="ECO:0000256" key="1">
    <source>
        <dbReference type="SAM" id="Phobius"/>
    </source>
</evidence>
<accession>W5UTX9</accession>
<dbReference type="KEGG" id="mbc:MYB_01325"/>
<dbReference type="HOGENOM" id="CLU_2554579_0_0_14"/>
<proteinExistence type="predicted"/>
<feature type="transmembrane region" description="Helical" evidence="1">
    <location>
        <begin position="48"/>
        <end position="68"/>
    </location>
</feature>
<dbReference type="AlphaFoldDB" id="W5UTX9"/>
<reference evidence="2 3" key="1">
    <citation type="journal article" date="2014" name="Genome Announc.">
        <title>Complete Genome Sequence of Mycoplasma bovoculi Strain M165/69T (ATCC 29104).</title>
        <authorList>
            <person name="Calcutt M.J."/>
            <person name="Foecking M.F."/>
        </authorList>
    </citation>
    <scope>NUCLEOTIDE SEQUENCE [LARGE SCALE GENOMIC DNA]</scope>
    <source>
        <strain evidence="2">M165/69</strain>
    </source>
</reference>
<dbReference type="Proteomes" id="UP000019229">
    <property type="component" value="Chromosome"/>
</dbReference>
<dbReference type="RefSeq" id="WP_022934797.1">
    <property type="nucleotide sequence ID" value="NZ_CP007154.1"/>
</dbReference>
<sequence length="82" mass="9883">MKIFNTLKSLTNYIKEQSMQLYTKAIEFFKSMFKVKKRAQPKLCKCKFFLILTIIASKVKMLKVFSIFELLNHFYFQFNPII</sequence>
<keyword evidence="3" id="KW-1185">Reference proteome</keyword>
<protein>
    <submittedName>
        <fullName evidence="2">Uncharacterized protein</fullName>
    </submittedName>
</protein>
<dbReference type="STRING" id="743966.MYB_01325"/>
<dbReference type="PATRIC" id="fig|743966.3.peg.267"/>
<keyword evidence="1" id="KW-0812">Transmembrane</keyword>
<evidence type="ECO:0000313" key="2">
    <source>
        <dbReference type="EMBL" id="AHH45275.1"/>
    </source>
</evidence>
<organism evidence="2 3">
    <name type="scientific">Mesomycoplasma bovoculi M165/69</name>
    <dbReference type="NCBI Taxonomy" id="743966"/>
    <lineage>
        <taxon>Bacteria</taxon>
        <taxon>Bacillati</taxon>
        <taxon>Mycoplasmatota</taxon>
        <taxon>Mycoplasmoidales</taxon>
        <taxon>Metamycoplasmataceae</taxon>
        <taxon>Mesomycoplasma</taxon>
    </lineage>
</organism>
<dbReference type="EMBL" id="CP007154">
    <property type="protein sequence ID" value="AHH45275.1"/>
    <property type="molecule type" value="Genomic_DNA"/>
</dbReference>